<sequence length="397" mass="47325">MLQRHTETIEYMRECFRQKIWRDQREAIFKNKRRPQEWNKQGIARNDSLNNQFNYLYLGETQNTNEIQVNTSKKKEQEITIQQQIHQILNVEFINNFKLINLEKNLLISLKQFPAQCNDEQLTLWFQLIESLIMQSDFQSIIVNISILEQIIIQAIQYKKFDSPFRTLNCLLKLVQLNDISILKYFECEEMYNYLIYALQNQQLNAIVICEKILEISQYGTLFLLKQGLLDYIYNFLLENFEYKNFFITFVSKINCLNVDEAVTMLIRSKIFNEIINLHGTEIDAQGYRCIGVLISNLIQKVSNKDQLKYLIYNSNLMCMLQQILSLYHHEDLILMGIQILQMIFNQQSYESVQQIKKVDNKCYLKDIPSVLIQLYFLKKCCVEDSMSDKINQLIEY</sequence>
<evidence type="ECO:0000313" key="2">
    <source>
        <dbReference type="Proteomes" id="UP000000600"/>
    </source>
</evidence>
<dbReference type="OrthoDB" id="301839at2759"/>
<reference evidence="1 2" key="1">
    <citation type="journal article" date="2006" name="Nature">
        <title>Global trends of whole-genome duplications revealed by the ciliate Paramecium tetraurelia.</title>
        <authorList>
            <consortium name="Genoscope"/>
            <person name="Aury J.-M."/>
            <person name="Jaillon O."/>
            <person name="Duret L."/>
            <person name="Noel B."/>
            <person name="Jubin C."/>
            <person name="Porcel B.M."/>
            <person name="Segurens B."/>
            <person name="Daubin V."/>
            <person name="Anthouard V."/>
            <person name="Aiach N."/>
            <person name="Arnaiz O."/>
            <person name="Billaut A."/>
            <person name="Beisson J."/>
            <person name="Blanc I."/>
            <person name="Bouhouche K."/>
            <person name="Camara F."/>
            <person name="Duharcourt S."/>
            <person name="Guigo R."/>
            <person name="Gogendeau D."/>
            <person name="Katinka M."/>
            <person name="Keller A.-M."/>
            <person name="Kissmehl R."/>
            <person name="Klotz C."/>
            <person name="Koll F."/>
            <person name="Le Moue A."/>
            <person name="Lepere C."/>
            <person name="Malinsky S."/>
            <person name="Nowacki M."/>
            <person name="Nowak J.K."/>
            <person name="Plattner H."/>
            <person name="Poulain J."/>
            <person name="Ruiz F."/>
            <person name="Serrano V."/>
            <person name="Zagulski M."/>
            <person name="Dessen P."/>
            <person name="Betermier M."/>
            <person name="Weissenbach J."/>
            <person name="Scarpelli C."/>
            <person name="Schachter V."/>
            <person name="Sperling L."/>
            <person name="Meyer E."/>
            <person name="Cohen J."/>
            <person name="Wincker P."/>
        </authorList>
    </citation>
    <scope>NUCLEOTIDE SEQUENCE [LARGE SCALE GENOMIC DNA]</scope>
    <source>
        <strain evidence="1 2">Stock d4-2</strain>
    </source>
</reference>
<dbReference type="OMA" id="FECEEMY"/>
<evidence type="ECO:0008006" key="3">
    <source>
        <dbReference type="Google" id="ProtNLM"/>
    </source>
</evidence>
<evidence type="ECO:0000313" key="1">
    <source>
        <dbReference type="EMBL" id="CAK59748.1"/>
    </source>
</evidence>
<organism evidence="1 2">
    <name type="scientific">Paramecium tetraurelia</name>
    <dbReference type="NCBI Taxonomy" id="5888"/>
    <lineage>
        <taxon>Eukaryota</taxon>
        <taxon>Sar</taxon>
        <taxon>Alveolata</taxon>
        <taxon>Ciliophora</taxon>
        <taxon>Intramacronucleata</taxon>
        <taxon>Oligohymenophorea</taxon>
        <taxon>Peniculida</taxon>
        <taxon>Parameciidae</taxon>
        <taxon>Paramecium</taxon>
    </lineage>
</organism>
<dbReference type="RefSeq" id="XP_001427146.1">
    <property type="nucleotide sequence ID" value="XM_001427109.1"/>
</dbReference>
<name>A0BMI1_PARTE</name>
<dbReference type="KEGG" id="ptm:GSPATT00030384001"/>
<dbReference type="EMBL" id="CT868004">
    <property type="protein sequence ID" value="CAK59748.1"/>
    <property type="molecule type" value="Genomic_DNA"/>
</dbReference>
<accession>A0BMI1</accession>
<dbReference type="GeneID" id="5012930"/>
<dbReference type="Proteomes" id="UP000000600">
    <property type="component" value="Unassembled WGS sequence"/>
</dbReference>
<proteinExistence type="predicted"/>
<dbReference type="InParanoid" id="A0BMI1"/>
<dbReference type="HOGENOM" id="CLU_695345_0_0_1"/>
<gene>
    <name evidence="1" type="ORF">GSPATT00030384001</name>
</gene>
<keyword evidence="2" id="KW-1185">Reference proteome</keyword>
<dbReference type="AlphaFoldDB" id="A0BMI1"/>
<protein>
    <recommendedName>
        <fullName evidence="3">IBB domain-containing protein</fullName>
    </recommendedName>
</protein>